<dbReference type="PROSITE" id="PS00162">
    <property type="entry name" value="ALPHA_CA_1"/>
    <property type="match status" value="1"/>
</dbReference>
<comment type="cofactor">
    <cofactor evidence="1 8">
        <name>Zn(2+)</name>
        <dbReference type="ChEBI" id="CHEBI:29105"/>
    </cofactor>
</comment>
<organism evidence="10 11">
    <name type="scientific">Panagrolaimus davidi</name>
    <dbReference type="NCBI Taxonomy" id="227884"/>
    <lineage>
        <taxon>Eukaryota</taxon>
        <taxon>Metazoa</taxon>
        <taxon>Ecdysozoa</taxon>
        <taxon>Nematoda</taxon>
        <taxon>Chromadorea</taxon>
        <taxon>Rhabditida</taxon>
        <taxon>Tylenchina</taxon>
        <taxon>Panagrolaimomorpha</taxon>
        <taxon>Panagrolaimoidea</taxon>
        <taxon>Panagrolaimidae</taxon>
        <taxon>Panagrolaimus</taxon>
    </lineage>
</organism>
<dbReference type="Pfam" id="PF00194">
    <property type="entry name" value="Carb_anhydrase"/>
    <property type="match status" value="1"/>
</dbReference>
<keyword evidence="5 8" id="KW-0862">Zinc</keyword>
<evidence type="ECO:0000256" key="8">
    <source>
        <dbReference type="RuleBase" id="RU367011"/>
    </source>
</evidence>
<dbReference type="PANTHER" id="PTHR18952:SF141">
    <property type="entry name" value="CARBONIC ANHYDRASE"/>
    <property type="match status" value="1"/>
</dbReference>
<evidence type="ECO:0000256" key="2">
    <source>
        <dbReference type="ARBA" id="ARBA00010718"/>
    </source>
</evidence>
<dbReference type="InterPro" id="IPR023561">
    <property type="entry name" value="Carbonic_anhydrase_a-class"/>
</dbReference>
<dbReference type="GO" id="GO:0004089">
    <property type="term" value="F:carbonate dehydratase activity"/>
    <property type="evidence" value="ECO:0007669"/>
    <property type="project" value="UniProtKB-UniRule"/>
</dbReference>
<dbReference type="PROSITE" id="PS51144">
    <property type="entry name" value="ALPHA_CA_2"/>
    <property type="match status" value="1"/>
</dbReference>
<keyword evidence="10" id="KW-1185">Reference proteome</keyword>
<evidence type="ECO:0000256" key="4">
    <source>
        <dbReference type="ARBA" id="ARBA00022723"/>
    </source>
</evidence>
<dbReference type="InterPro" id="IPR001148">
    <property type="entry name" value="CA_dom"/>
</dbReference>
<keyword evidence="4 8" id="KW-0479">Metal-binding</keyword>
<accession>A0A914R291</accession>
<dbReference type="PANTHER" id="PTHR18952">
    <property type="entry name" value="CARBONIC ANHYDRASE"/>
    <property type="match status" value="1"/>
</dbReference>
<name>A0A914R291_9BILA</name>
<sequence length="232" mass="26020">MESCELKIILVTVSGMHQWGINWPYISGGGLKHNYQLVQFHIHWSQMNENGSEHTINGKHYPAEIHLLHIKAGQSMNDSLHQKDGIAVVSLLLNIGFNPTPLSSLDGALRTMLLRFNKGRPATIHAFRPHSLLPLNTESFYRYEGSLTTPGCEESVIWTILSEPVSMTNIQLAQLRGTRLSVGSEIKDNTRPIQPLNGRSVLFNSSKKHSFNFCDPANPLVKAFGQKFCQFK</sequence>
<evidence type="ECO:0000256" key="1">
    <source>
        <dbReference type="ARBA" id="ARBA00001947"/>
    </source>
</evidence>
<dbReference type="GO" id="GO:0005737">
    <property type="term" value="C:cytoplasm"/>
    <property type="evidence" value="ECO:0007669"/>
    <property type="project" value="TreeGrafter"/>
</dbReference>
<dbReference type="InterPro" id="IPR036398">
    <property type="entry name" value="CA_dom_sf"/>
</dbReference>
<dbReference type="CDD" id="cd00326">
    <property type="entry name" value="alpha_CA"/>
    <property type="match status" value="1"/>
</dbReference>
<evidence type="ECO:0000256" key="5">
    <source>
        <dbReference type="ARBA" id="ARBA00022833"/>
    </source>
</evidence>
<dbReference type="Gene3D" id="3.10.200.10">
    <property type="entry name" value="Alpha carbonic anhydrase"/>
    <property type="match status" value="1"/>
</dbReference>
<evidence type="ECO:0000313" key="11">
    <source>
        <dbReference type="WBParaSite" id="PDA_v2.g5528.t1"/>
    </source>
</evidence>
<proteinExistence type="inferred from homology"/>
<dbReference type="InterPro" id="IPR018338">
    <property type="entry name" value="Carbonic_anhydrase_a-class_CS"/>
</dbReference>
<evidence type="ECO:0000256" key="7">
    <source>
        <dbReference type="ARBA" id="ARBA00048348"/>
    </source>
</evidence>
<comment type="similarity">
    <text evidence="2 8">Belongs to the alpha-carbonic anhydrase family.</text>
</comment>
<dbReference type="SUPFAM" id="SSF51069">
    <property type="entry name" value="Carbonic anhydrase"/>
    <property type="match status" value="1"/>
</dbReference>
<dbReference type="AlphaFoldDB" id="A0A914R291"/>
<feature type="domain" description="Alpha-carbonic anhydrase" evidence="9">
    <location>
        <begin position="1"/>
        <end position="205"/>
    </location>
</feature>
<evidence type="ECO:0000256" key="6">
    <source>
        <dbReference type="ARBA" id="ARBA00023239"/>
    </source>
</evidence>
<dbReference type="EC" id="4.2.1.1" evidence="3 8"/>
<comment type="catalytic activity">
    <reaction evidence="7 8">
        <text>hydrogencarbonate + H(+) = CO2 + H2O</text>
        <dbReference type="Rhea" id="RHEA:10748"/>
        <dbReference type="ChEBI" id="CHEBI:15377"/>
        <dbReference type="ChEBI" id="CHEBI:15378"/>
        <dbReference type="ChEBI" id="CHEBI:16526"/>
        <dbReference type="ChEBI" id="CHEBI:17544"/>
        <dbReference type="EC" id="4.2.1.1"/>
    </reaction>
</comment>
<dbReference type="GO" id="GO:0008270">
    <property type="term" value="F:zinc ion binding"/>
    <property type="evidence" value="ECO:0007669"/>
    <property type="project" value="UniProtKB-UniRule"/>
</dbReference>
<keyword evidence="6 8" id="KW-0456">Lyase</keyword>
<dbReference type="WBParaSite" id="PDA_v2.g5528.t1">
    <property type="protein sequence ID" value="PDA_v2.g5528.t1"/>
    <property type="gene ID" value="PDA_v2.g5528"/>
</dbReference>
<reference evidence="11" key="1">
    <citation type="submission" date="2022-11" db="UniProtKB">
        <authorList>
            <consortium name="WormBaseParasite"/>
        </authorList>
    </citation>
    <scope>IDENTIFICATION</scope>
</reference>
<evidence type="ECO:0000256" key="3">
    <source>
        <dbReference type="ARBA" id="ARBA00012925"/>
    </source>
</evidence>
<evidence type="ECO:0000259" key="9">
    <source>
        <dbReference type="PROSITE" id="PS51144"/>
    </source>
</evidence>
<evidence type="ECO:0000313" key="10">
    <source>
        <dbReference type="Proteomes" id="UP000887578"/>
    </source>
</evidence>
<dbReference type="Proteomes" id="UP000887578">
    <property type="component" value="Unplaced"/>
</dbReference>
<dbReference type="SMART" id="SM01057">
    <property type="entry name" value="Carb_anhydrase"/>
    <property type="match status" value="1"/>
</dbReference>
<protein>
    <recommendedName>
        <fullName evidence="3 8">Carbonic anhydrase</fullName>
        <ecNumber evidence="3 8">4.2.1.1</ecNumber>
    </recommendedName>
</protein>
<comment type="function">
    <text evidence="8">Reversible hydration of carbon dioxide.</text>
</comment>